<name>A0A4P5PCU2_9ENTE</name>
<comment type="caution">
    <text evidence="2">The sequence shown here is derived from an EMBL/GenBank/DDBJ whole genome shotgun (WGS) entry which is preliminary data.</text>
</comment>
<dbReference type="Proteomes" id="UP000290567">
    <property type="component" value="Unassembled WGS sequence"/>
</dbReference>
<reference evidence="3" key="1">
    <citation type="submission" date="2019-02" db="EMBL/GenBank/DDBJ databases">
        <title>Draft genome sequence of Enterococcus sp. Gos25-1.</title>
        <authorList>
            <person name="Tanaka N."/>
            <person name="Shiwa Y."/>
            <person name="Fujita N."/>
        </authorList>
    </citation>
    <scope>NUCLEOTIDE SEQUENCE [LARGE SCALE GENOMIC DNA]</scope>
    <source>
        <strain evidence="3">Gos25-1</strain>
    </source>
</reference>
<proteinExistence type="predicted"/>
<sequence>MNIAPNLRFFLATRYPLLNNISTTITDSYANYDVSSTISSQFVFPSSPRFFFGLNERAPVDPGYINIIYYAGLIGLILIILIYVFLIKSSLKEADNRLRIFLMLLLLMNLVFEIKLSFLLSSGAFELLVIFTCAKNEIVT</sequence>
<keyword evidence="1" id="KW-0812">Transmembrane</keyword>
<dbReference type="AlphaFoldDB" id="A0A4P5PCU2"/>
<feature type="transmembrane region" description="Helical" evidence="1">
    <location>
        <begin position="67"/>
        <end position="86"/>
    </location>
</feature>
<accession>A0A4P5PCU2</accession>
<evidence type="ECO:0000313" key="2">
    <source>
        <dbReference type="EMBL" id="GCF93302.1"/>
    </source>
</evidence>
<protein>
    <submittedName>
        <fullName evidence="2">Uncharacterized protein</fullName>
    </submittedName>
</protein>
<keyword evidence="1" id="KW-0472">Membrane</keyword>
<gene>
    <name evidence="2" type="ORF">NRIC_11930</name>
</gene>
<organism evidence="2 3">
    <name type="scientific">Enterococcus florum</name>
    <dbReference type="NCBI Taxonomy" id="2480627"/>
    <lineage>
        <taxon>Bacteria</taxon>
        <taxon>Bacillati</taxon>
        <taxon>Bacillota</taxon>
        <taxon>Bacilli</taxon>
        <taxon>Lactobacillales</taxon>
        <taxon>Enterococcaceae</taxon>
        <taxon>Enterococcus</taxon>
    </lineage>
</organism>
<dbReference type="EMBL" id="BJCC01000009">
    <property type="protein sequence ID" value="GCF93302.1"/>
    <property type="molecule type" value="Genomic_DNA"/>
</dbReference>
<evidence type="ECO:0000256" key="1">
    <source>
        <dbReference type="SAM" id="Phobius"/>
    </source>
</evidence>
<evidence type="ECO:0000313" key="3">
    <source>
        <dbReference type="Proteomes" id="UP000290567"/>
    </source>
</evidence>
<feature type="transmembrane region" description="Helical" evidence="1">
    <location>
        <begin position="98"/>
        <end position="120"/>
    </location>
</feature>
<keyword evidence="3" id="KW-1185">Reference proteome</keyword>
<keyword evidence="1" id="KW-1133">Transmembrane helix</keyword>